<evidence type="ECO:0000313" key="9">
    <source>
        <dbReference type="EMBL" id="MCA6075396.1"/>
    </source>
</evidence>
<accession>A0A9X1L233</accession>
<feature type="transmembrane region" description="Helical" evidence="6">
    <location>
        <begin position="677"/>
        <end position="695"/>
    </location>
</feature>
<dbReference type="EC" id="1.6.5.-" evidence="11"/>
<evidence type="ECO:0000256" key="3">
    <source>
        <dbReference type="ARBA" id="ARBA00022989"/>
    </source>
</evidence>
<keyword evidence="3 6" id="KW-1133">Transmembrane helix</keyword>
<evidence type="ECO:0000313" key="12">
    <source>
        <dbReference type="Proteomes" id="UP001139409"/>
    </source>
</evidence>
<keyword evidence="12" id="KW-1185">Reference proteome</keyword>
<dbReference type="EMBL" id="JAIXNE010000002">
    <property type="protein sequence ID" value="MCA6075396.1"/>
    <property type="molecule type" value="Genomic_DNA"/>
</dbReference>
<dbReference type="Pfam" id="PF00361">
    <property type="entry name" value="Proton_antipo_M"/>
    <property type="match status" value="1"/>
</dbReference>
<feature type="transmembrane region" description="Helical" evidence="6">
    <location>
        <begin position="398"/>
        <end position="423"/>
    </location>
</feature>
<dbReference type="InterPro" id="IPR001516">
    <property type="entry name" value="Proton_antipo_N"/>
</dbReference>
<evidence type="ECO:0000259" key="7">
    <source>
        <dbReference type="Pfam" id="PF00361"/>
    </source>
</evidence>
<feature type="domain" description="NADH:quinone oxidoreductase/Mrp antiporter transmembrane" evidence="7">
    <location>
        <begin position="140"/>
        <end position="435"/>
    </location>
</feature>
<feature type="transmembrane region" description="Helical" evidence="6">
    <location>
        <begin position="628"/>
        <end position="646"/>
    </location>
</feature>
<dbReference type="InterPro" id="IPR003945">
    <property type="entry name" value="NU5C-like"/>
</dbReference>
<name>A0A9X1L233_9BACT</name>
<organism evidence="11 12">
    <name type="scientific">Fulvivirga sedimenti</name>
    <dbReference type="NCBI Taxonomy" id="2879465"/>
    <lineage>
        <taxon>Bacteria</taxon>
        <taxon>Pseudomonadati</taxon>
        <taxon>Bacteroidota</taxon>
        <taxon>Cytophagia</taxon>
        <taxon>Cytophagales</taxon>
        <taxon>Fulvivirgaceae</taxon>
        <taxon>Fulvivirga</taxon>
    </lineage>
</organism>
<dbReference type="InterPro" id="IPR018393">
    <property type="entry name" value="NADHpl_OxRdtase_5_subgr"/>
</dbReference>
<protein>
    <submittedName>
        <fullName evidence="11">NADH-quinone oxidoreductase subunit L</fullName>
        <ecNumber evidence="11">1.6.5.-</ecNumber>
    </submittedName>
</protein>
<dbReference type="PANTHER" id="PTHR42829">
    <property type="entry name" value="NADH-UBIQUINONE OXIDOREDUCTASE CHAIN 5"/>
    <property type="match status" value="1"/>
</dbReference>
<feature type="transmembrane region" description="Helical" evidence="6">
    <location>
        <begin position="41"/>
        <end position="61"/>
    </location>
</feature>
<dbReference type="GO" id="GO:0016020">
    <property type="term" value="C:membrane"/>
    <property type="evidence" value="ECO:0007669"/>
    <property type="project" value="UniProtKB-SubCell"/>
</dbReference>
<evidence type="ECO:0000313" key="11">
    <source>
        <dbReference type="EMBL" id="MCA6077701.1"/>
    </source>
</evidence>
<dbReference type="GO" id="GO:0008137">
    <property type="term" value="F:NADH dehydrogenase (ubiquinone) activity"/>
    <property type="evidence" value="ECO:0007669"/>
    <property type="project" value="InterPro"/>
</dbReference>
<sequence>MTPQNDALIVTLALLVALLPLTGAVMLILVSRLLKRTIPFLQTLFLFGGFLAAVSLLYLQGINPESVFHTSITWFKAGDEIFTVGLLINGAAALMAVVVTLIATLVSLYSQVYMHAASGQLRYYAMIGFFTFSMLGIVLADNLIMIFIFWELVGLASYMLINHEYKQDIANNASKKAFIVNRIGDAGFLIGIAVLWMFFGTADLQELTIRMQESELMNGTWQWSGISLPASLLTLAGVGLFMGAVGKSAQFPLQVWLPDAMAGPTPVSALIHAATMVAAGVFLLSRIFVLLGWDVFHVIAVIGSVTAFMGAVAALTQNDIKRVLAYSTISQLGYMVMGMGTGSYDAAMFHLLTHAFFKAGLFLAAGAVIYSLHQFEAQTNIHFDVQDMRQMGGLRKKMPVTFIAYLILSMALIGLPLFSGFLSKDAIITGAFAWAGESPSWKHLVPIAGLVTVALTAFYMVRQLLLVFFGEFRAGLTSYQPTDPPVLMRGILIFLALMSFGLVWSFNPFDAYSSTIFMALRPPVLAAPDIPAGFQSMLLEQTHHYHVLISVFSIGMIIVGSIIALRKFRASGPYVAGYQTMPGPADLPGRISLNNWYLNEIYAKAVVGPLLKISDVLRWLDARVIDRIIDSIAVGYVILSKVAGWFDRTIIDGFVRMVAGIARQIGQLTSGLLKGNVQYYVLVALFGVIIIICFVI</sequence>
<feature type="transmembrane region" description="Helical" evidence="6">
    <location>
        <begin position="486"/>
        <end position="506"/>
    </location>
</feature>
<comment type="caution">
    <text evidence="11">The sequence shown here is derived from an EMBL/GenBank/DDBJ whole genome shotgun (WGS) entry which is preliminary data.</text>
</comment>
<feature type="transmembrane region" description="Helical" evidence="6">
    <location>
        <begin position="545"/>
        <end position="565"/>
    </location>
</feature>
<dbReference type="InterPro" id="IPR001750">
    <property type="entry name" value="ND/Mrp_TM"/>
</dbReference>
<dbReference type="AlphaFoldDB" id="A0A9X1L233"/>
<dbReference type="Proteomes" id="UP001139409">
    <property type="component" value="Unassembled WGS sequence"/>
</dbReference>
<feature type="transmembrane region" description="Helical" evidence="6">
    <location>
        <begin position="323"/>
        <end position="341"/>
    </location>
</feature>
<dbReference type="Pfam" id="PF00662">
    <property type="entry name" value="Proton_antipo_N"/>
    <property type="match status" value="1"/>
</dbReference>
<dbReference type="Gene3D" id="1.20.5.2700">
    <property type="match status" value="2"/>
</dbReference>
<dbReference type="PANTHER" id="PTHR42829:SF2">
    <property type="entry name" value="NADH-UBIQUINONE OXIDOREDUCTASE CHAIN 5"/>
    <property type="match status" value="1"/>
</dbReference>
<feature type="transmembrane region" description="Helical" evidence="6">
    <location>
        <begin position="81"/>
        <end position="109"/>
    </location>
</feature>
<feature type="transmembrane region" description="Helical" evidence="6">
    <location>
        <begin position="267"/>
        <end position="289"/>
    </location>
</feature>
<dbReference type="NCBIfam" id="TIGR01974">
    <property type="entry name" value="NDH_I_L"/>
    <property type="match status" value="1"/>
</dbReference>
<feature type="transmembrane region" description="Helical" evidence="6">
    <location>
        <begin position="121"/>
        <end position="138"/>
    </location>
</feature>
<feature type="transmembrane region" description="Helical" evidence="6">
    <location>
        <begin position="6"/>
        <end position="29"/>
    </location>
</feature>
<feature type="transmembrane region" description="Helical" evidence="6">
    <location>
        <begin position="347"/>
        <end position="372"/>
    </location>
</feature>
<keyword evidence="11" id="KW-0560">Oxidoreductase</keyword>
<gene>
    <name evidence="9" type="ORF">LDX50_10975</name>
    <name evidence="10" type="ORF">LDX50_16945</name>
    <name evidence="11" type="ORF">LDX50_22665</name>
</gene>
<evidence type="ECO:0000256" key="6">
    <source>
        <dbReference type="SAM" id="Phobius"/>
    </source>
</evidence>
<evidence type="ECO:0000256" key="5">
    <source>
        <dbReference type="RuleBase" id="RU000320"/>
    </source>
</evidence>
<reference evidence="11" key="1">
    <citation type="submission" date="2021-09" db="EMBL/GenBank/DDBJ databases">
        <title>Fulvivirga sp. isolated from coastal sediment.</title>
        <authorList>
            <person name="Yu H."/>
        </authorList>
    </citation>
    <scope>NUCLEOTIDE SEQUENCE</scope>
    <source>
        <strain evidence="11">1062</strain>
    </source>
</reference>
<dbReference type="EMBL" id="JAIXNE010000003">
    <property type="protein sequence ID" value="MCA6076573.1"/>
    <property type="molecule type" value="Genomic_DNA"/>
</dbReference>
<dbReference type="PRINTS" id="PR01434">
    <property type="entry name" value="NADHDHGNASE5"/>
</dbReference>
<evidence type="ECO:0000256" key="4">
    <source>
        <dbReference type="ARBA" id="ARBA00023136"/>
    </source>
</evidence>
<proteinExistence type="predicted"/>
<dbReference type="GO" id="GO:0042773">
    <property type="term" value="P:ATP synthesis coupled electron transport"/>
    <property type="evidence" value="ECO:0007669"/>
    <property type="project" value="InterPro"/>
</dbReference>
<dbReference type="EMBL" id="JAIXNE010000004">
    <property type="protein sequence ID" value="MCA6077701.1"/>
    <property type="molecule type" value="Genomic_DNA"/>
</dbReference>
<dbReference type="PRINTS" id="PR01435">
    <property type="entry name" value="NPOXDRDTASE5"/>
</dbReference>
<dbReference type="GO" id="GO:0015990">
    <property type="term" value="P:electron transport coupled proton transport"/>
    <property type="evidence" value="ECO:0007669"/>
    <property type="project" value="TreeGrafter"/>
</dbReference>
<comment type="subcellular location">
    <subcellularLocation>
        <location evidence="1">Endomembrane system</location>
        <topology evidence="1">Multi-pass membrane protein</topology>
    </subcellularLocation>
    <subcellularLocation>
        <location evidence="5">Membrane</location>
        <topology evidence="5">Multi-pass membrane protein</topology>
    </subcellularLocation>
</comment>
<evidence type="ECO:0000313" key="10">
    <source>
        <dbReference type="EMBL" id="MCA6076573.1"/>
    </source>
</evidence>
<evidence type="ECO:0000256" key="2">
    <source>
        <dbReference type="ARBA" id="ARBA00022692"/>
    </source>
</evidence>
<feature type="domain" description="NADH-Ubiquinone oxidoreductase (complex I) chain 5 N-terminal" evidence="8">
    <location>
        <begin position="74"/>
        <end position="124"/>
    </location>
</feature>
<dbReference type="GO" id="GO:0012505">
    <property type="term" value="C:endomembrane system"/>
    <property type="evidence" value="ECO:0007669"/>
    <property type="project" value="UniProtKB-SubCell"/>
</dbReference>
<dbReference type="GO" id="GO:0003954">
    <property type="term" value="F:NADH dehydrogenase activity"/>
    <property type="evidence" value="ECO:0007669"/>
    <property type="project" value="TreeGrafter"/>
</dbReference>
<feature type="transmembrane region" description="Helical" evidence="6">
    <location>
        <begin position="295"/>
        <end position="316"/>
    </location>
</feature>
<evidence type="ECO:0000256" key="1">
    <source>
        <dbReference type="ARBA" id="ARBA00004127"/>
    </source>
</evidence>
<keyword evidence="4 6" id="KW-0472">Membrane</keyword>
<feature type="transmembrane region" description="Helical" evidence="6">
    <location>
        <begin position="221"/>
        <end position="246"/>
    </location>
</feature>
<keyword evidence="2 5" id="KW-0812">Transmembrane</keyword>
<dbReference type="RefSeq" id="WP_225698498.1">
    <property type="nucleotide sequence ID" value="NZ_JAIXNE010000002.1"/>
</dbReference>
<evidence type="ECO:0000259" key="8">
    <source>
        <dbReference type="Pfam" id="PF00662"/>
    </source>
</evidence>
<feature type="transmembrane region" description="Helical" evidence="6">
    <location>
        <begin position="443"/>
        <end position="465"/>
    </location>
</feature>
<feature type="transmembrane region" description="Helical" evidence="6">
    <location>
        <begin position="182"/>
        <end position="201"/>
    </location>
</feature>